<evidence type="ECO:0000256" key="4">
    <source>
        <dbReference type="ARBA" id="ARBA00022741"/>
    </source>
</evidence>
<dbReference type="GO" id="GO:0006269">
    <property type="term" value="P:DNA replication, synthesis of primer"/>
    <property type="evidence" value="ECO:0007669"/>
    <property type="project" value="UniProtKB-KW"/>
</dbReference>
<gene>
    <name evidence="15" type="ORF">METZ01_LOCUS62569</name>
</gene>
<evidence type="ECO:0000313" key="15">
    <source>
        <dbReference type="EMBL" id="SVA09715.1"/>
    </source>
</evidence>
<dbReference type="NCBIfam" id="NF004066">
    <property type="entry name" value="PRK05580.1-3"/>
    <property type="match status" value="1"/>
</dbReference>
<dbReference type="EC" id="5.6.2.4" evidence="11"/>
<evidence type="ECO:0000256" key="12">
    <source>
        <dbReference type="ARBA" id="ARBA00048988"/>
    </source>
</evidence>
<dbReference type="FunFam" id="3.40.50.300:FF:000489">
    <property type="entry name" value="Primosome assembly protein PriA"/>
    <property type="match status" value="1"/>
</dbReference>
<feature type="domain" description="Helicase ATP-binding" evidence="13">
    <location>
        <begin position="301"/>
        <end position="467"/>
    </location>
</feature>
<evidence type="ECO:0000256" key="3">
    <source>
        <dbReference type="ARBA" id="ARBA00022723"/>
    </source>
</evidence>
<dbReference type="Pfam" id="PF17764">
    <property type="entry name" value="PriA_3primeBD"/>
    <property type="match status" value="1"/>
</dbReference>
<organism evidence="15">
    <name type="scientific">marine metagenome</name>
    <dbReference type="NCBI Taxonomy" id="408172"/>
    <lineage>
        <taxon>unclassified sequences</taxon>
        <taxon>metagenomes</taxon>
        <taxon>ecological metagenomes</taxon>
    </lineage>
</organism>
<keyword evidence="9" id="KW-0238">DNA-binding</keyword>
<keyword evidence="7" id="KW-0862">Zinc</keyword>
<dbReference type="Pfam" id="PF18074">
    <property type="entry name" value="PriA_C"/>
    <property type="match status" value="1"/>
</dbReference>
<proteinExistence type="inferred from homology"/>
<dbReference type="SUPFAM" id="SSF52540">
    <property type="entry name" value="P-loop containing nucleoside triphosphate hydrolases"/>
    <property type="match status" value="1"/>
</dbReference>
<dbReference type="CDD" id="cd18804">
    <property type="entry name" value="SF2_C_priA"/>
    <property type="match status" value="1"/>
</dbReference>
<reference evidence="15" key="1">
    <citation type="submission" date="2018-05" db="EMBL/GenBank/DDBJ databases">
        <authorList>
            <person name="Lanie J.A."/>
            <person name="Ng W.-L."/>
            <person name="Kazmierczak K.M."/>
            <person name="Andrzejewski T.M."/>
            <person name="Davidsen T.M."/>
            <person name="Wayne K.J."/>
            <person name="Tettelin H."/>
            <person name="Glass J.I."/>
            <person name="Rusch D."/>
            <person name="Podicherti R."/>
            <person name="Tsui H.-C.T."/>
            <person name="Winkler M.E."/>
        </authorList>
    </citation>
    <scope>NUCLEOTIDE SEQUENCE</scope>
</reference>
<dbReference type="Gene3D" id="3.40.50.300">
    <property type="entry name" value="P-loop containing nucleotide triphosphate hydrolases"/>
    <property type="match status" value="2"/>
</dbReference>
<dbReference type="GO" id="GO:0005524">
    <property type="term" value="F:ATP binding"/>
    <property type="evidence" value="ECO:0007669"/>
    <property type="project" value="UniProtKB-KW"/>
</dbReference>
<dbReference type="Gene3D" id="3.40.1440.60">
    <property type="entry name" value="PriA, 3(prime) DNA-binding domain"/>
    <property type="match status" value="1"/>
</dbReference>
<evidence type="ECO:0000256" key="2">
    <source>
        <dbReference type="ARBA" id="ARBA00022705"/>
    </source>
</evidence>
<keyword evidence="5" id="KW-0378">Hydrolase</keyword>
<dbReference type="NCBIfam" id="TIGR00595">
    <property type="entry name" value="priA"/>
    <property type="match status" value="1"/>
</dbReference>
<dbReference type="GO" id="GO:0006310">
    <property type="term" value="P:DNA recombination"/>
    <property type="evidence" value="ECO:0007669"/>
    <property type="project" value="InterPro"/>
</dbReference>
<dbReference type="GO" id="GO:0006270">
    <property type="term" value="P:DNA replication initiation"/>
    <property type="evidence" value="ECO:0007669"/>
    <property type="project" value="TreeGrafter"/>
</dbReference>
<evidence type="ECO:0000256" key="1">
    <source>
        <dbReference type="ARBA" id="ARBA00022515"/>
    </source>
</evidence>
<keyword evidence="3" id="KW-0479">Metal-binding</keyword>
<accession>A0A381T0F7</accession>
<keyword evidence="8" id="KW-0067">ATP-binding</keyword>
<evidence type="ECO:0000256" key="8">
    <source>
        <dbReference type="ARBA" id="ARBA00022840"/>
    </source>
</evidence>
<dbReference type="PANTHER" id="PTHR30580">
    <property type="entry name" value="PRIMOSOMAL PROTEIN N"/>
    <property type="match status" value="1"/>
</dbReference>
<dbReference type="InterPro" id="IPR041236">
    <property type="entry name" value="PriA_C"/>
</dbReference>
<dbReference type="GO" id="GO:0003677">
    <property type="term" value="F:DNA binding"/>
    <property type="evidence" value="ECO:0007669"/>
    <property type="project" value="UniProtKB-KW"/>
</dbReference>
<dbReference type="Pfam" id="PF00271">
    <property type="entry name" value="Helicase_C"/>
    <property type="match status" value="1"/>
</dbReference>
<dbReference type="AlphaFoldDB" id="A0A381T0F7"/>
<keyword evidence="10" id="KW-0413">Isomerase</keyword>
<dbReference type="CDD" id="cd17929">
    <property type="entry name" value="DEXHc_priA"/>
    <property type="match status" value="1"/>
</dbReference>
<sequence>MATTVNVNLSSDKPFAEVAFNLPIKEVFTYKIPSEFFGKVQVGMRVFVPFGKRRITGYVVNLASSWRGEIQLKSISDLPDTKPVVNKEILALTKWLSDYYQCSWGEAIRAALPAGLDDEDREEFSLTKAGMDALKNKSLSKSGTLLLHFIRERPRSTLKQCRKGLGKKFSASSLAHLKQDRLLTSTTAIHKSTVGYKFIKSVRLNPNFSKLENIEQLLKRSPKQKMVYDYLLKGEISTSDLEKQVKGSATALKSLKEKKLVEVFTRKSERTSDVDISNQPIGPSLKFTAEQKIVFAQLSKAIKQSKFQPYLLHGVTGSGKTEIYIRCIQQVLEQGKTAIMMVPEISLTPQTVERFRQRFGDRVAILHSGLSQKERFIEWKKIYDRQVSIAVGARSAIFAPFSNLGIIVIDEEHDGSYKQDSIPRYHARDTAVMRAHSQNAVVLLGSATPSLESIHNTHLDKYKYLSLEKRIGDRMLPIVSMVDMRKERKEFKNFSILSGQLVAAIRDRLSRKEQIFLFLNRRGTARFVYCPDCGYAMECNHCSVTLTFHSNDSRLLCHYCNFSARMPGNCPECQGEVIRFSGFGTQKLEEETIKLFPKARVNRLDRDTTQGKKAFINMHQKMHSGEIDILIGTQMITKGHDFPNVTLVGIVAADVALNIPDFRSCERAFQLITQVAGRAGRGKVPGKVIIQTNNPDHYMFEFVTEHDVNAFHDKELKLRKRLNYPPFKKIIALEIICENEIQGQNAIDKLRQSFSQLISREKSVDLIGPSKAALYRLQNKFRWHLILRGGSMKQLQNILLKCSQLNESKARDKVKLTIDVDPLNLL</sequence>
<dbReference type="Pfam" id="PF18319">
    <property type="entry name" value="Zn_ribbon_PriA"/>
    <property type="match status" value="1"/>
</dbReference>
<keyword evidence="4" id="KW-0547">Nucleotide-binding</keyword>
<dbReference type="GO" id="GO:0046872">
    <property type="term" value="F:metal ion binding"/>
    <property type="evidence" value="ECO:0007669"/>
    <property type="project" value="UniProtKB-KW"/>
</dbReference>
<dbReference type="EMBL" id="UINC01003844">
    <property type="protein sequence ID" value="SVA09715.1"/>
    <property type="molecule type" value="Genomic_DNA"/>
</dbReference>
<dbReference type="SMART" id="SM00487">
    <property type="entry name" value="DEXDc"/>
    <property type="match status" value="1"/>
</dbReference>
<dbReference type="PROSITE" id="PS51192">
    <property type="entry name" value="HELICASE_ATP_BIND_1"/>
    <property type="match status" value="1"/>
</dbReference>
<dbReference type="HAMAP" id="MF_00983">
    <property type="entry name" value="PriA"/>
    <property type="match status" value="1"/>
</dbReference>
<dbReference type="InterPro" id="IPR001650">
    <property type="entry name" value="Helicase_C-like"/>
</dbReference>
<keyword evidence="6" id="KW-0347">Helicase</keyword>
<evidence type="ECO:0000256" key="5">
    <source>
        <dbReference type="ARBA" id="ARBA00022801"/>
    </source>
</evidence>
<dbReference type="InterPro" id="IPR040498">
    <property type="entry name" value="PriA_CRR"/>
</dbReference>
<evidence type="ECO:0000259" key="14">
    <source>
        <dbReference type="PROSITE" id="PS51194"/>
    </source>
</evidence>
<dbReference type="InterPro" id="IPR011545">
    <property type="entry name" value="DEAD/DEAH_box_helicase_dom"/>
</dbReference>
<keyword evidence="2" id="KW-0235">DNA replication</keyword>
<evidence type="ECO:0000256" key="11">
    <source>
        <dbReference type="ARBA" id="ARBA00034808"/>
    </source>
</evidence>
<keyword evidence="1" id="KW-0639">Primosome</keyword>
<evidence type="ECO:0000256" key="10">
    <source>
        <dbReference type="ARBA" id="ARBA00023235"/>
    </source>
</evidence>
<protein>
    <recommendedName>
        <fullName evidence="11">DNA 3'-5' helicase</fullName>
        <ecNumber evidence="11">5.6.2.4</ecNumber>
    </recommendedName>
</protein>
<dbReference type="FunFam" id="3.40.1440.60:FF:000001">
    <property type="entry name" value="Primosomal protein N"/>
    <property type="match status" value="1"/>
</dbReference>
<dbReference type="SMART" id="SM00490">
    <property type="entry name" value="HELICc"/>
    <property type="match status" value="1"/>
</dbReference>
<dbReference type="InterPro" id="IPR005259">
    <property type="entry name" value="PriA"/>
</dbReference>
<name>A0A381T0F7_9ZZZZ</name>
<dbReference type="PANTHER" id="PTHR30580:SF0">
    <property type="entry name" value="PRIMOSOMAL PROTEIN N"/>
    <property type="match status" value="1"/>
</dbReference>
<dbReference type="GO" id="GO:0016787">
    <property type="term" value="F:hydrolase activity"/>
    <property type="evidence" value="ECO:0007669"/>
    <property type="project" value="UniProtKB-KW"/>
</dbReference>
<dbReference type="InterPro" id="IPR042115">
    <property type="entry name" value="PriA_3primeBD_sf"/>
</dbReference>
<dbReference type="Pfam" id="PF00270">
    <property type="entry name" value="DEAD"/>
    <property type="match status" value="1"/>
</dbReference>
<comment type="catalytic activity">
    <reaction evidence="12">
        <text>ATP + H2O = ADP + phosphate + H(+)</text>
        <dbReference type="Rhea" id="RHEA:13065"/>
        <dbReference type="ChEBI" id="CHEBI:15377"/>
        <dbReference type="ChEBI" id="CHEBI:15378"/>
        <dbReference type="ChEBI" id="CHEBI:30616"/>
        <dbReference type="ChEBI" id="CHEBI:43474"/>
        <dbReference type="ChEBI" id="CHEBI:456216"/>
        <dbReference type="EC" id="5.6.2.4"/>
    </reaction>
</comment>
<evidence type="ECO:0000256" key="6">
    <source>
        <dbReference type="ARBA" id="ARBA00022806"/>
    </source>
</evidence>
<evidence type="ECO:0000256" key="9">
    <source>
        <dbReference type="ARBA" id="ARBA00023125"/>
    </source>
</evidence>
<dbReference type="GO" id="GO:0006302">
    <property type="term" value="P:double-strand break repair"/>
    <property type="evidence" value="ECO:0007669"/>
    <property type="project" value="InterPro"/>
</dbReference>
<evidence type="ECO:0000259" key="13">
    <source>
        <dbReference type="PROSITE" id="PS51192"/>
    </source>
</evidence>
<dbReference type="PROSITE" id="PS51194">
    <property type="entry name" value="HELICASE_CTER"/>
    <property type="match status" value="1"/>
</dbReference>
<evidence type="ECO:0000256" key="7">
    <source>
        <dbReference type="ARBA" id="ARBA00022833"/>
    </source>
</evidence>
<dbReference type="InterPro" id="IPR041222">
    <property type="entry name" value="PriA_3primeBD"/>
</dbReference>
<dbReference type="GO" id="GO:0043138">
    <property type="term" value="F:3'-5' DNA helicase activity"/>
    <property type="evidence" value="ECO:0007669"/>
    <property type="project" value="UniProtKB-EC"/>
</dbReference>
<dbReference type="GO" id="GO:1990077">
    <property type="term" value="C:primosome complex"/>
    <property type="evidence" value="ECO:0007669"/>
    <property type="project" value="UniProtKB-KW"/>
</dbReference>
<dbReference type="InterPro" id="IPR014001">
    <property type="entry name" value="Helicase_ATP-bd"/>
</dbReference>
<feature type="domain" description="Helicase C-terminal" evidence="14">
    <location>
        <begin position="565"/>
        <end position="722"/>
    </location>
</feature>
<dbReference type="InterPro" id="IPR027417">
    <property type="entry name" value="P-loop_NTPase"/>
</dbReference>